<dbReference type="SMART" id="SM00422">
    <property type="entry name" value="HTH_MERR"/>
    <property type="match status" value="1"/>
</dbReference>
<dbReference type="GO" id="GO:0003700">
    <property type="term" value="F:DNA-binding transcription factor activity"/>
    <property type="evidence" value="ECO:0007669"/>
    <property type="project" value="InterPro"/>
</dbReference>
<evidence type="ECO:0000256" key="1">
    <source>
        <dbReference type="ARBA" id="ARBA00023125"/>
    </source>
</evidence>
<dbReference type="GO" id="GO:0003677">
    <property type="term" value="F:DNA binding"/>
    <property type="evidence" value="ECO:0007669"/>
    <property type="project" value="UniProtKB-KW"/>
</dbReference>
<feature type="domain" description="HTH merR-type" evidence="2">
    <location>
        <begin position="20"/>
        <end position="88"/>
    </location>
</feature>
<evidence type="ECO:0000313" key="3">
    <source>
        <dbReference type="EMBL" id="GCE00477.1"/>
    </source>
</evidence>
<dbReference type="PANTHER" id="PTHR30204:SF0">
    <property type="entry name" value="REDOX-SENSITIVE TRANSCRIPTIONAL ACTIVATOR SOXR"/>
    <property type="match status" value="1"/>
</dbReference>
<evidence type="ECO:0000259" key="2">
    <source>
        <dbReference type="PROSITE" id="PS50937"/>
    </source>
</evidence>
<dbReference type="SUPFAM" id="SSF46955">
    <property type="entry name" value="Putative DNA-binding domain"/>
    <property type="match status" value="1"/>
</dbReference>
<accession>A0A401Z0W7</accession>
<dbReference type="RefSeq" id="WP_126642205.1">
    <property type="nucleotide sequence ID" value="NZ_BIFH01000040.1"/>
</dbReference>
<keyword evidence="1" id="KW-0238">DNA-binding</keyword>
<keyword evidence="4" id="KW-1185">Reference proteome</keyword>
<dbReference type="AlphaFoldDB" id="A0A401Z0W7"/>
<evidence type="ECO:0000313" key="4">
    <source>
        <dbReference type="Proteomes" id="UP000286931"/>
    </source>
</evidence>
<dbReference type="InterPro" id="IPR000551">
    <property type="entry name" value="MerR-type_HTH_dom"/>
</dbReference>
<dbReference type="PROSITE" id="PS00552">
    <property type="entry name" value="HTH_MERR_1"/>
    <property type="match status" value="1"/>
</dbReference>
<organism evidence="3 4">
    <name type="scientific">Embleya hyalina</name>
    <dbReference type="NCBI Taxonomy" id="516124"/>
    <lineage>
        <taxon>Bacteria</taxon>
        <taxon>Bacillati</taxon>
        <taxon>Actinomycetota</taxon>
        <taxon>Actinomycetes</taxon>
        <taxon>Kitasatosporales</taxon>
        <taxon>Streptomycetaceae</taxon>
        <taxon>Embleya</taxon>
    </lineage>
</organism>
<name>A0A401Z0W7_9ACTN</name>
<gene>
    <name evidence="3" type="ORF">EHYA_08202</name>
</gene>
<dbReference type="EMBL" id="BIFH01000040">
    <property type="protein sequence ID" value="GCE00477.1"/>
    <property type="molecule type" value="Genomic_DNA"/>
</dbReference>
<dbReference type="Gene3D" id="1.10.1660.10">
    <property type="match status" value="1"/>
</dbReference>
<dbReference type="PROSITE" id="PS50937">
    <property type="entry name" value="HTH_MERR_2"/>
    <property type="match status" value="1"/>
</dbReference>
<dbReference type="Proteomes" id="UP000286931">
    <property type="component" value="Unassembled WGS sequence"/>
</dbReference>
<comment type="caution">
    <text evidence="3">The sequence shown here is derived from an EMBL/GenBank/DDBJ whole genome shotgun (WGS) entry which is preliminary data.</text>
</comment>
<dbReference type="OrthoDB" id="9802039at2"/>
<dbReference type="InterPro" id="IPR009061">
    <property type="entry name" value="DNA-bd_dom_put_sf"/>
</dbReference>
<dbReference type="PRINTS" id="PR00040">
    <property type="entry name" value="HTHMERR"/>
</dbReference>
<dbReference type="Pfam" id="PF13411">
    <property type="entry name" value="MerR_1"/>
    <property type="match status" value="1"/>
</dbReference>
<proteinExistence type="predicted"/>
<sequence length="145" mass="15628">MADTGTPTDAPQTVGPREAGLTVGDVARESEVATSAVRFYERYGVIKAERTSVNHRVFDQSAACRIKVAKLTQGVGLTVREIAELLATLPPDPQPDDWAGIAQELMDEAERRVATLRGFLTEIASPGKLCEVVDRVSWRPAPAPA</sequence>
<reference evidence="3 4" key="1">
    <citation type="submission" date="2018-12" db="EMBL/GenBank/DDBJ databases">
        <title>Draft genome sequence of Embleya hyalina NBRC 13850T.</title>
        <authorList>
            <person name="Komaki H."/>
            <person name="Hosoyama A."/>
            <person name="Kimura A."/>
            <person name="Ichikawa N."/>
            <person name="Tamura T."/>
        </authorList>
    </citation>
    <scope>NUCLEOTIDE SEQUENCE [LARGE SCALE GENOMIC DNA]</scope>
    <source>
        <strain evidence="3 4">NBRC 13850</strain>
    </source>
</reference>
<dbReference type="InterPro" id="IPR047057">
    <property type="entry name" value="MerR_fam"/>
</dbReference>
<dbReference type="PANTHER" id="PTHR30204">
    <property type="entry name" value="REDOX-CYCLING DRUG-SENSING TRANSCRIPTIONAL ACTIVATOR SOXR"/>
    <property type="match status" value="1"/>
</dbReference>
<protein>
    <submittedName>
        <fullName evidence="3">Putative transcriptional regulator</fullName>
    </submittedName>
</protein>